<dbReference type="AlphaFoldDB" id="I1P6E7"/>
<dbReference type="HOGENOM" id="CLU_2967978_0_0_1"/>
<name>I1P6E7_ORYGL</name>
<evidence type="ECO:0000313" key="1">
    <source>
        <dbReference type="EnsemblPlants" id="ORGLA02G0355300.1"/>
    </source>
</evidence>
<organism evidence="1 2">
    <name type="scientific">Oryza glaberrima</name>
    <name type="common">African rice</name>
    <dbReference type="NCBI Taxonomy" id="4538"/>
    <lineage>
        <taxon>Eukaryota</taxon>
        <taxon>Viridiplantae</taxon>
        <taxon>Streptophyta</taxon>
        <taxon>Embryophyta</taxon>
        <taxon>Tracheophyta</taxon>
        <taxon>Spermatophyta</taxon>
        <taxon>Magnoliopsida</taxon>
        <taxon>Liliopsida</taxon>
        <taxon>Poales</taxon>
        <taxon>Poaceae</taxon>
        <taxon>BOP clade</taxon>
        <taxon>Oryzoideae</taxon>
        <taxon>Oryzeae</taxon>
        <taxon>Oryzinae</taxon>
        <taxon>Oryza</taxon>
    </lineage>
</organism>
<reference evidence="1" key="1">
    <citation type="submission" date="2015-06" db="UniProtKB">
        <authorList>
            <consortium name="EnsemblPlants"/>
        </authorList>
    </citation>
    <scope>IDENTIFICATION</scope>
</reference>
<reference evidence="2" key="2">
    <citation type="submission" date="2018-04" db="EMBL/GenBank/DDBJ databases">
        <title>OglaRS2 (Oryza glaberrima Reference Sequence Version 2).</title>
        <authorList>
            <person name="Zhang J."/>
            <person name="Kudrna D."/>
            <person name="Lee S."/>
            <person name="Talag J."/>
            <person name="Rajasekar S."/>
            <person name="Wing R.A."/>
        </authorList>
    </citation>
    <scope>NUCLEOTIDE SEQUENCE [LARGE SCALE GENOMIC DNA]</scope>
    <source>
        <strain evidence="2">cv. IRGC 96717</strain>
    </source>
</reference>
<evidence type="ECO:0000313" key="2">
    <source>
        <dbReference type="Proteomes" id="UP000007306"/>
    </source>
</evidence>
<dbReference type="EnsemblPlants" id="ORGLA02G0355300.1">
    <property type="protein sequence ID" value="ORGLA02G0355300.1"/>
    <property type="gene ID" value="ORGLA02G0355300"/>
</dbReference>
<dbReference type="Proteomes" id="UP000007306">
    <property type="component" value="Unassembled WGS sequence"/>
</dbReference>
<dbReference type="Gramene" id="ORGLA02G0355300.1">
    <property type="protein sequence ID" value="ORGLA02G0355300.1"/>
    <property type="gene ID" value="ORGLA02G0355300"/>
</dbReference>
<proteinExistence type="predicted"/>
<protein>
    <submittedName>
        <fullName evidence="1">Uncharacterized protein</fullName>
    </submittedName>
</protein>
<accession>I1P6E7</accession>
<sequence>PERQRWFIPPPEGVVVLSHPSRVVVGRKPSLGSLSPDGRQQRFSVTSFLEDVVLASPRG</sequence>
<keyword evidence="2" id="KW-1185">Reference proteome</keyword>